<dbReference type="EMBL" id="JAQQBS010001422">
    <property type="protein sequence ID" value="KAK0165618.1"/>
    <property type="molecule type" value="Genomic_DNA"/>
</dbReference>
<comment type="caution">
    <text evidence="1">The sequence shown here is derived from an EMBL/GenBank/DDBJ whole genome shotgun (WGS) entry which is preliminary data.</text>
</comment>
<dbReference type="Proteomes" id="UP001168990">
    <property type="component" value="Unassembled WGS sequence"/>
</dbReference>
<evidence type="ECO:0000313" key="1">
    <source>
        <dbReference type="EMBL" id="KAK0165618.1"/>
    </source>
</evidence>
<gene>
    <name evidence="1" type="ORF">PV328_004120</name>
</gene>
<name>A0AA39F9U7_9HYME</name>
<accession>A0AA39F9U7</accession>
<keyword evidence="2" id="KW-1185">Reference proteome</keyword>
<evidence type="ECO:0000313" key="2">
    <source>
        <dbReference type="Proteomes" id="UP001168990"/>
    </source>
</evidence>
<reference evidence="1" key="1">
    <citation type="journal article" date="2023" name="bioRxiv">
        <title>Scaffold-level genome assemblies of two parasitoid biocontrol wasps reveal the parthenogenesis mechanism and an associated novel virus.</title>
        <authorList>
            <person name="Inwood S."/>
            <person name="Skelly J."/>
            <person name="Guhlin J."/>
            <person name="Harrop T."/>
            <person name="Goldson S."/>
            <person name="Dearden P."/>
        </authorList>
    </citation>
    <scope>NUCLEOTIDE SEQUENCE</scope>
    <source>
        <strain evidence="1">Irish</strain>
        <tissue evidence="1">Whole body</tissue>
    </source>
</reference>
<proteinExistence type="predicted"/>
<reference evidence="1" key="2">
    <citation type="submission" date="2023-03" db="EMBL/GenBank/DDBJ databases">
        <authorList>
            <person name="Inwood S.N."/>
            <person name="Skelly J.G."/>
            <person name="Guhlin J."/>
            <person name="Harrop T.W.R."/>
            <person name="Goldson S.G."/>
            <person name="Dearden P.K."/>
        </authorList>
    </citation>
    <scope>NUCLEOTIDE SEQUENCE</scope>
    <source>
        <strain evidence="1">Irish</strain>
        <tissue evidence="1">Whole body</tissue>
    </source>
</reference>
<organism evidence="1 2">
    <name type="scientific">Microctonus aethiopoides</name>
    <dbReference type="NCBI Taxonomy" id="144406"/>
    <lineage>
        <taxon>Eukaryota</taxon>
        <taxon>Metazoa</taxon>
        <taxon>Ecdysozoa</taxon>
        <taxon>Arthropoda</taxon>
        <taxon>Hexapoda</taxon>
        <taxon>Insecta</taxon>
        <taxon>Pterygota</taxon>
        <taxon>Neoptera</taxon>
        <taxon>Endopterygota</taxon>
        <taxon>Hymenoptera</taxon>
        <taxon>Apocrita</taxon>
        <taxon>Ichneumonoidea</taxon>
        <taxon>Braconidae</taxon>
        <taxon>Euphorinae</taxon>
        <taxon>Microctonus</taxon>
    </lineage>
</organism>
<sequence>MNTVHYCTNYMDVLAKYTSMFNATVSDIGNMCISRCQSDDKNQQIIEFLNKEFGLTMSNDRNLSTTENKTTLREFSSKFYPEMHSKPGTYGYLIEKYTFSATTSQPIVSILEIGDDDAGNDDCERVVEIMNES</sequence>
<dbReference type="AlphaFoldDB" id="A0AA39F9U7"/>
<protein>
    <submittedName>
        <fullName evidence="1">Uncharacterized protein</fullName>
    </submittedName>
</protein>